<dbReference type="SUPFAM" id="SSF46955">
    <property type="entry name" value="Putative DNA-binding domain"/>
    <property type="match status" value="1"/>
</dbReference>
<dbReference type="PANTHER" id="PTHR30204">
    <property type="entry name" value="REDOX-CYCLING DRUG-SENSING TRANSCRIPTIONAL ACTIVATOR SOXR"/>
    <property type="match status" value="1"/>
</dbReference>
<dbReference type="PROSITE" id="PS50937">
    <property type="entry name" value="HTH_MERR_2"/>
    <property type="match status" value="1"/>
</dbReference>
<dbReference type="CDD" id="cd04776">
    <property type="entry name" value="HTH_GnyR"/>
    <property type="match status" value="1"/>
</dbReference>
<sequence>MFWSHSDEVAFQSRFYEHREDSSVADTFKISELAKEFGVTTRSIRFYEDVGLLQPERDGTIRVYQRRDKTRLKLILRGKRLGFSLAEIRELFDLYDTNQSDSQLQQMIKIIDDKQAKLQRQLDDIEVMMQELNTAKARCQQALDDKSTNRKRRKNNHSQSKYEG</sequence>
<proteinExistence type="predicted"/>
<evidence type="ECO:0000256" key="2">
    <source>
        <dbReference type="SAM" id="MobiDB-lite"/>
    </source>
</evidence>
<dbReference type="Gene3D" id="1.10.1660.10">
    <property type="match status" value="1"/>
</dbReference>
<evidence type="ECO:0000256" key="1">
    <source>
        <dbReference type="ARBA" id="ARBA00023125"/>
    </source>
</evidence>
<dbReference type="GO" id="GO:0003677">
    <property type="term" value="F:DNA binding"/>
    <property type="evidence" value="ECO:0007669"/>
    <property type="project" value="UniProtKB-KW"/>
</dbReference>
<evidence type="ECO:0000259" key="3">
    <source>
        <dbReference type="PROSITE" id="PS50937"/>
    </source>
</evidence>
<dbReference type="SMART" id="SM00422">
    <property type="entry name" value="HTH_MERR"/>
    <property type="match status" value="1"/>
</dbReference>
<dbReference type="Pfam" id="PF13411">
    <property type="entry name" value="MerR_1"/>
    <property type="match status" value="1"/>
</dbReference>
<reference evidence="4 5" key="1">
    <citation type="submission" date="2014-04" db="EMBL/GenBank/DDBJ databases">
        <title>Draft genome sequence of Photobacterium halotolerans S2753: a solonamide, ngercheumicin and holomycin producer.</title>
        <authorList>
            <person name="Machado H.R."/>
            <person name="Gram L."/>
        </authorList>
    </citation>
    <scope>NUCLEOTIDE SEQUENCE [LARGE SCALE GENOMIC DNA]</scope>
    <source>
        <strain evidence="4 5">S2753</strain>
    </source>
</reference>
<dbReference type="InterPro" id="IPR047057">
    <property type="entry name" value="MerR_fam"/>
</dbReference>
<organism evidence="4 5">
    <name type="scientific">Photobacterium galatheae</name>
    <dbReference type="NCBI Taxonomy" id="1654360"/>
    <lineage>
        <taxon>Bacteria</taxon>
        <taxon>Pseudomonadati</taxon>
        <taxon>Pseudomonadota</taxon>
        <taxon>Gammaproteobacteria</taxon>
        <taxon>Vibrionales</taxon>
        <taxon>Vibrionaceae</taxon>
        <taxon>Photobacterium</taxon>
    </lineage>
</organism>
<dbReference type="GO" id="GO:0003700">
    <property type="term" value="F:DNA-binding transcription factor activity"/>
    <property type="evidence" value="ECO:0007669"/>
    <property type="project" value="InterPro"/>
</dbReference>
<comment type="caution">
    <text evidence="4">The sequence shown here is derived from an EMBL/GenBank/DDBJ whole genome shotgun (WGS) entry which is preliminary data.</text>
</comment>
<dbReference type="InterPro" id="IPR000551">
    <property type="entry name" value="MerR-type_HTH_dom"/>
</dbReference>
<gene>
    <name evidence="4" type="ORF">EA58_10020</name>
</gene>
<feature type="domain" description="HTH merR-type" evidence="3">
    <location>
        <begin position="27"/>
        <end position="94"/>
    </location>
</feature>
<feature type="region of interest" description="Disordered" evidence="2">
    <location>
        <begin position="139"/>
        <end position="164"/>
    </location>
</feature>
<keyword evidence="1" id="KW-0238">DNA-binding</keyword>
<name>A0A066RVK6_9GAMM</name>
<evidence type="ECO:0000313" key="5">
    <source>
        <dbReference type="Proteomes" id="UP000027192"/>
    </source>
</evidence>
<dbReference type="InterPro" id="IPR009061">
    <property type="entry name" value="DNA-bd_dom_put_sf"/>
</dbReference>
<dbReference type="AlphaFoldDB" id="A0A066RVK6"/>
<dbReference type="PANTHER" id="PTHR30204:SF58">
    <property type="entry name" value="HTH-TYPE TRANSCRIPTIONAL REGULATOR YFMP"/>
    <property type="match status" value="1"/>
</dbReference>
<dbReference type="STRING" id="1654360.EA58_10020"/>
<keyword evidence="5" id="KW-1185">Reference proteome</keyword>
<evidence type="ECO:0000313" key="4">
    <source>
        <dbReference type="EMBL" id="KDM91697.1"/>
    </source>
</evidence>
<accession>A0A066RVK6</accession>
<dbReference type="Proteomes" id="UP000027192">
    <property type="component" value="Unassembled WGS sequence"/>
</dbReference>
<protein>
    <submittedName>
        <fullName evidence="4">MerR family transcriptional regulator</fullName>
    </submittedName>
</protein>
<dbReference type="EMBL" id="JMIB01000019">
    <property type="protein sequence ID" value="KDM91697.1"/>
    <property type="molecule type" value="Genomic_DNA"/>
</dbReference>